<dbReference type="Proteomes" id="UP000800041">
    <property type="component" value="Unassembled WGS sequence"/>
</dbReference>
<name>A0A6G1H6F2_9PEZI</name>
<organism evidence="2 3">
    <name type="scientific">Aulographum hederae CBS 113979</name>
    <dbReference type="NCBI Taxonomy" id="1176131"/>
    <lineage>
        <taxon>Eukaryota</taxon>
        <taxon>Fungi</taxon>
        <taxon>Dikarya</taxon>
        <taxon>Ascomycota</taxon>
        <taxon>Pezizomycotina</taxon>
        <taxon>Dothideomycetes</taxon>
        <taxon>Pleosporomycetidae</taxon>
        <taxon>Aulographales</taxon>
        <taxon>Aulographaceae</taxon>
    </lineage>
</organism>
<feature type="region of interest" description="Disordered" evidence="1">
    <location>
        <begin position="174"/>
        <end position="194"/>
    </location>
</feature>
<evidence type="ECO:0000313" key="2">
    <source>
        <dbReference type="EMBL" id="KAF1988579.1"/>
    </source>
</evidence>
<proteinExistence type="predicted"/>
<dbReference type="AlphaFoldDB" id="A0A6G1H6F2"/>
<protein>
    <submittedName>
        <fullName evidence="2">Uncharacterized protein</fullName>
    </submittedName>
</protein>
<accession>A0A6G1H6F2</accession>
<evidence type="ECO:0000313" key="3">
    <source>
        <dbReference type="Proteomes" id="UP000800041"/>
    </source>
</evidence>
<gene>
    <name evidence="2" type="ORF">K402DRAFT_26754</name>
</gene>
<dbReference type="OrthoDB" id="270167at2759"/>
<dbReference type="EMBL" id="ML977148">
    <property type="protein sequence ID" value="KAF1988579.1"/>
    <property type="molecule type" value="Genomic_DNA"/>
</dbReference>
<keyword evidence="3" id="KW-1185">Reference proteome</keyword>
<sequence>MLRRIYDTYVIYAQRPVDVPRLPMIRAALKHRQGLVAFDVCSHLARCGIALPWDIIDIIANICHYKIRINTAMAAAWGLQVGTCVFALALMNGDISLLQAGEEYRFAGPKKNLAWPWCTIPATSIADLGQVDYLLAPAGVFYARCFDVYRLSKQKTPLSDQGLLCHGELFERRSHEPPHPVGPTRSKSRPRPRPLIYPVRPEDLHFTRQLVLLPGPACTF</sequence>
<reference evidence="2" key="1">
    <citation type="journal article" date="2020" name="Stud. Mycol.">
        <title>101 Dothideomycetes genomes: a test case for predicting lifestyles and emergence of pathogens.</title>
        <authorList>
            <person name="Haridas S."/>
            <person name="Albert R."/>
            <person name="Binder M."/>
            <person name="Bloem J."/>
            <person name="Labutti K."/>
            <person name="Salamov A."/>
            <person name="Andreopoulos B."/>
            <person name="Baker S."/>
            <person name="Barry K."/>
            <person name="Bills G."/>
            <person name="Bluhm B."/>
            <person name="Cannon C."/>
            <person name="Castanera R."/>
            <person name="Culley D."/>
            <person name="Daum C."/>
            <person name="Ezra D."/>
            <person name="Gonzalez J."/>
            <person name="Henrissat B."/>
            <person name="Kuo A."/>
            <person name="Liang C."/>
            <person name="Lipzen A."/>
            <person name="Lutzoni F."/>
            <person name="Magnuson J."/>
            <person name="Mondo S."/>
            <person name="Nolan M."/>
            <person name="Ohm R."/>
            <person name="Pangilinan J."/>
            <person name="Park H.-J."/>
            <person name="Ramirez L."/>
            <person name="Alfaro M."/>
            <person name="Sun H."/>
            <person name="Tritt A."/>
            <person name="Yoshinaga Y."/>
            <person name="Zwiers L.-H."/>
            <person name="Turgeon B."/>
            <person name="Goodwin S."/>
            <person name="Spatafora J."/>
            <person name="Crous P."/>
            <person name="Grigoriev I."/>
        </authorList>
    </citation>
    <scope>NUCLEOTIDE SEQUENCE</scope>
    <source>
        <strain evidence="2">CBS 113979</strain>
    </source>
</reference>
<evidence type="ECO:0000256" key="1">
    <source>
        <dbReference type="SAM" id="MobiDB-lite"/>
    </source>
</evidence>